<protein>
    <submittedName>
        <fullName evidence="1">Uncharacterized protein</fullName>
    </submittedName>
</protein>
<proteinExistence type="predicted"/>
<evidence type="ECO:0000313" key="2">
    <source>
        <dbReference type="Proteomes" id="UP001153709"/>
    </source>
</evidence>
<reference evidence="1" key="1">
    <citation type="submission" date="2022-01" db="EMBL/GenBank/DDBJ databases">
        <authorList>
            <person name="King R."/>
        </authorList>
    </citation>
    <scope>NUCLEOTIDE SEQUENCE</scope>
</reference>
<dbReference type="Proteomes" id="UP001153709">
    <property type="component" value="Chromosome 7"/>
</dbReference>
<keyword evidence="2" id="KW-1185">Reference proteome</keyword>
<dbReference type="OrthoDB" id="6802209at2759"/>
<dbReference type="EMBL" id="OU898282">
    <property type="protein sequence ID" value="CAG9837900.1"/>
    <property type="molecule type" value="Genomic_DNA"/>
</dbReference>
<name>A0A9N9T3L2_DIABA</name>
<accession>A0A9N9T3L2</accession>
<sequence>MELKQEVSEKTFKIELDNDTCVGPFDAFKIEIKEEPKTETPFDYLDLHKLTVNTEVDCEDKFILFEEKQTTNEESK</sequence>
<gene>
    <name evidence="1" type="ORF">DIABBA_LOCUS10848</name>
</gene>
<organism evidence="1 2">
    <name type="scientific">Diabrotica balteata</name>
    <name type="common">Banded cucumber beetle</name>
    <dbReference type="NCBI Taxonomy" id="107213"/>
    <lineage>
        <taxon>Eukaryota</taxon>
        <taxon>Metazoa</taxon>
        <taxon>Ecdysozoa</taxon>
        <taxon>Arthropoda</taxon>
        <taxon>Hexapoda</taxon>
        <taxon>Insecta</taxon>
        <taxon>Pterygota</taxon>
        <taxon>Neoptera</taxon>
        <taxon>Endopterygota</taxon>
        <taxon>Coleoptera</taxon>
        <taxon>Polyphaga</taxon>
        <taxon>Cucujiformia</taxon>
        <taxon>Chrysomeloidea</taxon>
        <taxon>Chrysomelidae</taxon>
        <taxon>Galerucinae</taxon>
        <taxon>Diabroticina</taxon>
        <taxon>Diabroticites</taxon>
        <taxon>Diabrotica</taxon>
    </lineage>
</organism>
<evidence type="ECO:0000313" key="1">
    <source>
        <dbReference type="EMBL" id="CAG9837900.1"/>
    </source>
</evidence>
<dbReference type="AlphaFoldDB" id="A0A9N9T3L2"/>